<name>A0A3D9ITA6_9BACL</name>
<dbReference type="GO" id="GO:0016829">
    <property type="term" value="F:lyase activity"/>
    <property type="evidence" value="ECO:0007669"/>
    <property type="project" value="UniProtKB-KW"/>
</dbReference>
<dbReference type="Pfam" id="PF12708">
    <property type="entry name" value="Pect-lyase_RHGA_epim"/>
    <property type="match status" value="2"/>
</dbReference>
<dbReference type="OrthoDB" id="9795222at2"/>
<evidence type="ECO:0000259" key="2">
    <source>
        <dbReference type="Pfam" id="PF12708"/>
    </source>
</evidence>
<reference evidence="3 4" key="1">
    <citation type="submission" date="2018-07" db="EMBL/GenBank/DDBJ databases">
        <title>Genomic Encyclopedia of Type Strains, Phase III (KMG-III): the genomes of soil and plant-associated and newly described type strains.</title>
        <authorList>
            <person name="Whitman W."/>
        </authorList>
    </citation>
    <scope>NUCLEOTIDE SEQUENCE [LARGE SCALE GENOMIC DNA]</scope>
    <source>
        <strain evidence="3 4">CECT 8236</strain>
    </source>
</reference>
<accession>A0A3D9ITA6</accession>
<dbReference type="AlphaFoldDB" id="A0A3D9ITA6"/>
<sequence>MKGKLGWKDMGWKGSWWKSNRARIRTTVLVALTVAVIAAIIAYQSSGNGSPQTNVPSATNEHKETEAAASPEPDQSSEPSEAREVHINPVTQEKVIATSFPTEDIVIADFNVIDYGAAADGITDDTGALQKALIAAGKSGGGVVFVPAGRYKIAGTLLVPTGVTLRGDRPASWSGGAVEGTILEAYSGKGEEKGESFLSMRQASGVTNLSIWYPEQRLEEPYAYPWTIEQMSGDSMTVEKVTLVNSYNGIKIGPDWNELHYVKQVYGTVLKTGIFLDFTTDIGRLEGIRLSPEYWPNSGLPGSPPPEPLFEYTTSHAEGIVMGRSDWEYMSDIRISGFKTGMRVTTRTGSTETANAQFYRVDIDNCNVALLIEGVNDYGLLITDSSFKANVGTMPTAIRATGGFRSIVQFNTVKIGGLTRNAIVNEGSGVLSFENSNVSGWDETNGHAIVAKAGSLILGETTFSVPVRHVLLEGDAAEVNSLNSGYERKLDLENRSLKAIARINQDEESRLIKLPNIAGTDIAEQPKPATSLLFDVSESPYGADKSGNADATDAVRKALADAGASGGGTVYLPAGTYRIDEPLTVPSGVELRGSWDVPHHTIGGGSVIFTNHGENDALATPFLSLEANAGIRGLNVYYDGQNWDAIKPYSWTIQGKGHGVYVIDTTLPDSYQGIDFGTYDTSGHYIDYVAGSPLKEGIFVGGGATGGFVRNVQFNPHYSARSNYPNRPMDDEFDKVWGYQKENLDAFRIGYVKEQTIFNTFVYGSLYGIHFAGQDGSGPEAVVIGHGTDGSKKGIFLEDAGPKGLQFINTELVSMSTTDKVYVTVGEAFDSEVVFFNTSMWGDPSRGIDVKSGKFTMQQGNFAVAGFRGINASGGEIRLYDSYFQQSGKTHVYAGETIESMVLSNNLYKGGMGFDDDAPLGTVTGTDFLPPGNP</sequence>
<protein>
    <submittedName>
        <fullName evidence="3">Pectate lyase-like protein</fullName>
    </submittedName>
</protein>
<dbReference type="GO" id="GO:0004650">
    <property type="term" value="F:polygalacturonase activity"/>
    <property type="evidence" value="ECO:0007669"/>
    <property type="project" value="InterPro"/>
</dbReference>
<dbReference type="Gene3D" id="2.160.20.10">
    <property type="entry name" value="Single-stranded right-handed beta-helix, Pectin lyase-like"/>
    <property type="match status" value="2"/>
</dbReference>
<dbReference type="InterPro" id="IPR012334">
    <property type="entry name" value="Pectin_lyas_fold"/>
</dbReference>
<feature type="compositionally biased region" description="Polar residues" evidence="1">
    <location>
        <begin position="47"/>
        <end position="59"/>
    </location>
</feature>
<dbReference type="EMBL" id="QRDY01000002">
    <property type="protein sequence ID" value="RED64984.1"/>
    <property type="molecule type" value="Genomic_DNA"/>
</dbReference>
<dbReference type="InterPro" id="IPR011050">
    <property type="entry name" value="Pectin_lyase_fold/virulence"/>
</dbReference>
<organism evidence="3 4">
    <name type="scientific">Cohnella lupini</name>
    <dbReference type="NCBI Taxonomy" id="1294267"/>
    <lineage>
        <taxon>Bacteria</taxon>
        <taxon>Bacillati</taxon>
        <taxon>Bacillota</taxon>
        <taxon>Bacilli</taxon>
        <taxon>Bacillales</taxon>
        <taxon>Paenibacillaceae</taxon>
        <taxon>Cohnella</taxon>
    </lineage>
</organism>
<gene>
    <name evidence="3" type="ORF">DFP95_102406</name>
</gene>
<dbReference type="SUPFAM" id="SSF51126">
    <property type="entry name" value="Pectin lyase-like"/>
    <property type="match status" value="2"/>
</dbReference>
<dbReference type="PANTHER" id="PTHR33928">
    <property type="entry name" value="POLYGALACTURONASE QRT3"/>
    <property type="match status" value="1"/>
</dbReference>
<feature type="domain" description="Rhamnogalacturonase A/B/Epimerase-like pectate lyase" evidence="2">
    <location>
        <begin position="110"/>
        <end position="168"/>
    </location>
</feature>
<dbReference type="Proteomes" id="UP000256869">
    <property type="component" value="Unassembled WGS sequence"/>
</dbReference>
<feature type="region of interest" description="Disordered" evidence="1">
    <location>
        <begin position="47"/>
        <end position="88"/>
    </location>
</feature>
<proteinExistence type="predicted"/>
<keyword evidence="3" id="KW-0456">Lyase</keyword>
<dbReference type="InterPro" id="IPR024535">
    <property type="entry name" value="RHGA/B-epi-like_pectate_lyase"/>
</dbReference>
<feature type="compositionally biased region" description="Low complexity" evidence="1">
    <location>
        <begin position="67"/>
        <end position="79"/>
    </location>
</feature>
<evidence type="ECO:0000256" key="1">
    <source>
        <dbReference type="SAM" id="MobiDB-lite"/>
    </source>
</evidence>
<dbReference type="InterPro" id="IPR039279">
    <property type="entry name" value="QRT3-like"/>
</dbReference>
<dbReference type="PANTHER" id="PTHR33928:SF2">
    <property type="entry name" value="PECTATE LYASE SUPERFAMILY PROTEIN DOMAIN-CONTAINING PROTEIN-RELATED"/>
    <property type="match status" value="1"/>
</dbReference>
<keyword evidence="4" id="KW-1185">Reference proteome</keyword>
<comment type="caution">
    <text evidence="3">The sequence shown here is derived from an EMBL/GenBank/DDBJ whole genome shotgun (WGS) entry which is preliminary data.</text>
</comment>
<dbReference type="RefSeq" id="WP_115991719.1">
    <property type="nucleotide sequence ID" value="NZ_QRDY01000002.1"/>
</dbReference>
<evidence type="ECO:0000313" key="3">
    <source>
        <dbReference type="EMBL" id="RED64984.1"/>
    </source>
</evidence>
<feature type="domain" description="Rhamnogalacturonase A/B/Epimerase-like pectate lyase" evidence="2">
    <location>
        <begin position="541"/>
        <end position="598"/>
    </location>
</feature>
<evidence type="ECO:0000313" key="4">
    <source>
        <dbReference type="Proteomes" id="UP000256869"/>
    </source>
</evidence>